<feature type="region of interest" description="Disordered" evidence="5">
    <location>
        <begin position="1"/>
        <end position="67"/>
    </location>
</feature>
<keyword evidence="2" id="KW-0238">DNA-binding</keyword>
<dbReference type="Proteomes" id="UP000444721">
    <property type="component" value="Unassembled WGS sequence"/>
</dbReference>
<feature type="domain" description="RWP-RK" evidence="6">
    <location>
        <begin position="306"/>
        <end position="350"/>
    </location>
</feature>
<feature type="region of interest" description="Disordered" evidence="5">
    <location>
        <begin position="493"/>
        <end position="513"/>
    </location>
</feature>
<feature type="region of interest" description="Disordered" evidence="5">
    <location>
        <begin position="154"/>
        <end position="176"/>
    </location>
</feature>
<dbReference type="VEuPathDB" id="AmoebaDB:NF0109790"/>
<keyword evidence="3" id="KW-0804">Transcription</keyword>
<gene>
    <name evidence="7" type="ORF">FDP41_001610</name>
</gene>
<keyword evidence="8" id="KW-1185">Reference proteome</keyword>
<evidence type="ECO:0000259" key="6">
    <source>
        <dbReference type="Pfam" id="PF02042"/>
    </source>
</evidence>
<dbReference type="GO" id="GO:0003677">
    <property type="term" value="F:DNA binding"/>
    <property type="evidence" value="ECO:0007669"/>
    <property type="project" value="UniProtKB-KW"/>
</dbReference>
<feature type="compositionally biased region" description="Polar residues" evidence="5">
    <location>
        <begin position="433"/>
        <end position="454"/>
    </location>
</feature>
<feature type="region of interest" description="Disordered" evidence="5">
    <location>
        <begin position="257"/>
        <end position="280"/>
    </location>
</feature>
<feature type="compositionally biased region" description="Basic residues" evidence="5">
    <location>
        <begin position="695"/>
        <end position="704"/>
    </location>
</feature>
<dbReference type="InterPro" id="IPR003035">
    <property type="entry name" value="RWP-RK_dom"/>
</dbReference>
<feature type="compositionally biased region" description="Low complexity" evidence="5">
    <location>
        <begin position="377"/>
        <end position="402"/>
    </location>
</feature>
<dbReference type="GeneID" id="68108828"/>
<sequence length="753" mass="83112">MTNDAEIANGSMDPRSDPYDSASTHATTSSVDGNGRSQKSNQHQHHHLHASEEHFSSPTISKSGKNTFQVEQKLNPSKERSLLNLKSNHAHASLSASSGNNNTHVQNLGLISCGSSSGSNYNTSLATTTTITSKKSARKVVAVFVDDTSLTHLAPTSRSSRNCAETPSTSGCGGVVVHRHDGREEQDSLLNNVPSSKKSLHHHLASKSAAAMNSNNHNNNKSSSASSNSPQNLVWDGTCVSTTITTTTTTTKNHLHAIQTTNPSQSVLSKSSTPSTTTTNHIKFHMLDDPMMRANDDHRSNFVRIDEEQIRKVFHLTQRQAASCLGVSLSTLKRRFYEMRDSLKMDKWPTTATTTTTTATTTAATPSVKNGCCQTVSMPQTSASPQTPPSSSSSSHQQQSFQHVTPTCAINTTTCNNQSSHMSQQQQQQTTQHWNDSYHANHSKSSYDSFPVVQTQRRQESTSFMIHNGLLVNPSMIMSPSTMLSQEMNKHEEISSLTTNNGNNNNHTNNHHESTYNVRFSQSSHSQPPYHSYSNTHATDTNFQVHSINTSSCQQNLQPSPPSTFENPKYSHLHSDQRFNIPPSGMFFDKRPLFLTSSSSTLRRTSPPSYPSVDPSLNHSHKCYEYSPPSIHPPQSVFSGEEEQHSLIVLPSISSTYSDIHNIEHSHANHSSSTQHKKEDLISSCSRATLEKPHKISKPQKMKSHSNLATDGYDHSRNGLKSNMSFILNHSVKDPTHLDSDEWNTLMNAFKHR</sequence>
<comment type="caution">
    <text evidence="7">The sequence shown here is derived from an EMBL/GenBank/DDBJ whole genome shotgun (WGS) entry which is preliminary data.</text>
</comment>
<feature type="compositionally biased region" description="Low complexity" evidence="5">
    <location>
        <begin position="206"/>
        <end position="229"/>
    </location>
</feature>
<evidence type="ECO:0000313" key="8">
    <source>
        <dbReference type="Proteomes" id="UP000444721"/>
    </source>
</evidence>
<dbReference type="Pfam" id="PF02042">
    <property type="entry name" value="RWP-RK"/>
    <property type="match status" value="1"/>
</dbReference>
<organism evidence="7 8">
    <name type="scientific">Naegleria fowleri</name>
    <name type="common">Brain eating amoeba</name>
    <dbReference type="NCBI Taxonomy" id="5763"/>
    <lineage>
        <taxon>Eukaryota</taxon>
        <taxon>Discoba</taxon>
        <taxon>Heterolobosea</taxon>
        <taxon>Tetramitia</taxon>
        <taxon>Eutetramitia</taxon>
        <taxon>Vahlkampfiidae</taxon>
        <taxon>Naegleria</taxon>
    </lineage>
</organism>
<dbReference type="VEuPathDB" id="AmoebaDB:NfTy_054120"/>
<accession>A0A6A5BQ84</accession>
<feature type="compositionally biased region" description="Low complexity" evidence="5">
    <location>
        <begin position="498"/>
        <end position="508"/>
    </location>
</feature>
<feature type="compositionally biased region" description="Polar residues" evidence="5">
    <location>
        <begin position="154"/>
        <end position="170"/>
    </location>
</feature>
<feature type="compositionally biased region" description="Low complexity" evidence="5">
    <location>
        <begin position="264"/>
        <end position="279"/>
    </location>
</feature>
<evidence type="ECO:0000256" key="1">
    <source>
        <dbReference type="ARBA" id="ARBA00023015"/>
    </source>
</evidence>
<evidence type="ECO:0000256" key="4">
    <source>
        <dbReference type="ARBA" id="ARBA00023242"/>
    </source>
</evidence>
<feature type="region of interest" description="Disordered" evidence="5">
    <location>
        <begin position="416"/>
        <end position="454"/>
    </location>
</feature>
<reference evidence="7 8" key="1">
    <citation type="journal article" date="2019" name="Sci. Rep.">
        <title>Nanopore sequencing improves the draft genome of the human pathogenic amoeba Naegleria fowleri.</title>
        <authorList>
            <person name="Liechti N."/>
            <person name="Schurch N."/>
            <person name="Bruggmann R."/>
            <person name="Wittwer M."/>
        </authorList>
    </citation>
    <scope>NUCLEOTIDE SEQUENCE [LARGE SCALE GENOMIC DNA]</scope>
    <source>
        <strain evidence="7 8">ATCC 30894</strain>
    </source>
</reference>
<feature type="region of interest" description="Disordered" evidence="5">
    <location>
        <begin position="361"/>
        <end position="403"/>
    </location>
</feature>
<keyword evidence="1" id="KW-0805">Transcription regulation</keyword>
<feature type="compositionally biased region" description="Polar residues" evidence="5">
    <location>
        <begin position="21"/>
        <end position="36"/>
    </location>
</feature>
<evidence type="ECO:0000256" key="2">
    <source>
        <dbReference type="ARBA" id="ARBA00023125"/>
    </source>
</evidence>
<dbReference type="EMBL" id="VFQX01000027">
    <property type="protein sequence ID" value="KAF0979267.1"/>
    <property type="molecule type" value="Genomic_DNA"/>
</dbReference>
<proteinExistence type="predicted"/>
<dbReference type="VEuPathDB" id="AmoebaDB:NF0109780"/>
<protein>
    <recommendedName>
        <fullName evidence="6">RWP-RK domain-containing protein</fullName>
    </recommendedName>
</protein>
<feature type="compositionally biased region" description="Polar residues" evidence="5">
    <location>
        <begin position="58"/>
        <end position="67"/>
    </location>
</feature>
<dbReference type="AlphaFoldDB" id="A0A6A5BQ84"/>
<feature type="region of interest" description="Disordered" evidence="5">
    <location>
        <begin position="691"/>
        <end position="714"/>
    </location>
</feature>
<feature type="region of interest" description="Disordered" evidence="5">
    <location>
        <begin position="188"/>
        <end position="232"/>
    </location>
</feature>
<dbReference type="OrthoDB" id="10614521at2759"/>
<dbReference type="VEuPathDB" id="AmoebaDB:FDP41_001610"/>
<evidence type="ECO:0000256" key="5">
    <source>
        <dbReference type="SAM" id="MobiDB-lite"/>
    </source>
</evidence>
<dbReference type="RefSeq" id="XP_044563980.1">
    <property type="nucleotide sequence ID" value="XM_044704714.1"/>
</dbReference>
<keyword evidence="4" id="KW-0539">Nucleus</keyword>
<evidence type="ECO:0000256" key="3">
    <source>
        <dbReference type="ARBA" id="ARBA00023163"/>
    </source>
</evidence>
<evidence type="ECO:0000313" key="7">
    <source>
        <dbReference type="EMBL" id="KAF0979267.1"/>
    </source>
</evidence>
<name>A0A6A5BQ84_NAEFO</name>